<dbReference type="AlphaFoldDB" id="A0AAP4BCF0"/>
<feature type="transmembrane region" description="Helical" evidence="5">
    <location>
        <begin position="335"/>
        <end position="353"/>
    </location>
</feature>
<gene>
    <name evidence="7" type="ORF">QJ036_12980</name>
</gene>
<evidence type="ECO:0000313" key="7">
    <source>
        <dbReference type="EMBL" id="MDI9243362.1"/>
    </source>
</evidence>
<dbReference type="GO" id="GO:0140359">
    <property type="term" value="F:ABC-type transporter activity"/>
    <property type="evidence" value="ECO:0007669"/>
    <property type="project" value="InterPro"/>
</dbReference>
<keyword evidence="4 5" id="KW-0472">Membrane</keyword>
<dbReference type="Proteomes" id="UP001300383">
    <property type="component" value="Unassembled WGS sequence"/>
</dbReference>
<accession>A0AAP4BCF0</accession>
<evidence type="ECO:0000256" key="1">
    <source>
        <dbReference type="ARBA" id="ARBA00004141"/>
    </source>
</evidence>
<feature type="transmembrane region" description="Helical" evidence="5">
    <location>
        <begin position="250"/>
        <end position="278"/>
    </location>
</feature>
<evidence type="ECO:0000256" key="3">
    <source>
        <dbReference type="ARBA" id="ARBA00022989"/>
    </source>
</evidence>
<feature type="transmembrane region" description="Helical" evidence="5">
    <location>
        <begin position="373"/>
        <end position="406"/>
    </location>
</feature>
<keyword evidence="8" id="KW-1185">Reference proteome</keyword>
<evidence type="ECO:0000259" key="6">
    <source>
        <dbReference type="Pfam" id="PF12698"/>
    </source>
</evidence>
<evidence type="ECO:0000313" key="8">
    <source>
        <dbReference type="Proteomes" id="UP001300383"/>
    </source>
</evidence>
<keyword evidence="2 5" id="KW-0812">Transmembrane</keyword>
<evidence type="ECO:0000256" key="2">
    <source>
        <dbReference type="ARBA" id="ARBA00022692"/>
    </source>
</evidence>
<dbReference type="RefSeq" id="WP_283231786.1">
    <property type="nucleotide sequence ID" value="NZ_JASGBQ010000032.1"/>
</dbReference>
<evidence type="ECO:0000256" key="5">
    <source>
        <dbReference type="SAM" id="Phobius"/>
    </source>
</evidence>
<protein>
    <submittedName>
        <fullName evidence="7">ABC transporter permease</fullName>
    </submittedName>
</protein>
<dbReference type="InterPro" id="IPR013525">
    <property type="entry name" value="ABC2_TM"/>
</dbReference>
<comment type="caution">
    <text evidence="7">The sequence shown here is derived from an EMBL/GenBank/DDBJ whole genome shotgun (WGS) entry which is preliminary data.</text>
</comment>
<feature type="transmembrane region" description="Helical" evidence="5">
    <location>
        <begin position="204"/>
        <end position="229"/>
    </location>
</feature>
<dbReference type="EMBL" id="JASGBQ010000032">
    <property type="protein sequence ID" value="MDI9243362.1"/>
    <property type="molecule type" value="Genomic_DNA"/>
</dbReference>
<feature type="transmembrane region" description="Helical" evidence="5">
    <location>
        <begin position="298"/>
        <end position="323"/>
    </location>
</feature>
<comment type="subcellular location">
    <subcellularLocation>
        <location evidence="1">Membrane</location>
        <topology evidence="1">Multi-pass membrane protein</topology>
    </subcellularLocation>
</comment>
<proteinExistence type="predicted"/>
<dbReference type="Pfam" id="PF12698">
    <property type="entry name" value="ABC2_membrane_3"/>
    <property type="match status" value="1"/>
</dbReference>
<dbReference type="GO" id="GO:0016020">
    <property type="term" value="C:membrane"/>
    <property type="evidence" value="ECO:0007669"/>
    <property type="project" value="UniProtKB-SubCell"/>
</dbReference>
<name>A0AAP4BCF0_9FIRM</name>
<sequence>MRQFGIVWKHEFLGYVKTKSFIGISLGFALLFAVLLSLPSFIDLSGLIPGLKRGEVSEGYQAGEEALAPLSGPAASVAVNGYEGTICLWDAEEIVGEESVKQIFPAAQIRKVSSEEELTDLVEDSGESVCGFAVYSPTNYRYYVKNRSFSDSVGESFDELLGYLFRQSEFARIHADGSVVEAIYGTPMESETVVLGKDSVQNFLYTYLLIFVLYFMVLIYGASVAVSIAQEKSNRAMEVLVTSTSSNSLIFGKVLAGTAASFLQTGIIIGAALAAYRFNREAWNGMLDFVLQIPAPVLLTFAVFGVLGYILYAFCYGVLGALVSKTEDVSRTSGPLQFLFIISFLLTMFNLQNSDGVLMKVLSFIPFTSPNAMFARVAMGSVAVWEVALSLALLLGTILVTAVGGAKIYRMGTLMYGNPIKLSRALKMSREKNQ</sequence>
<keyword evidence="3 5" id="KW-1133">Transmembrane helix</keyword>
<organism evidence="7 8">
    <name type="scientific">Fusibacillus kribbianus</name>
    <dbReference type="NCBI Taxonomy" id="3044208"/>
    <lineage>
        <taxon>Bacteria</taxon>
        <taxon>Bacillati</taxon>
        <taxon>Bacillota</taxon>
        <taxon>Clostridia</taxon>
        <taxon>Lachnospirales</taxon>
        <taxon>Lachnospiraceae</taxon>
        <taxon>Fusibacillus</taxon>
    </lineage>
</organism>
<feature type="transmembrane region" description="Helical" evidence="5">
    <location>
        <begin position="21"/>
        <end position="42"/>
    </location>
</feature>
<feature type="domain" description="ABC-2 type transporter transmembrane" evidence="6">
    <location>
        <begin position="101"/>
        <end position="404"/>
    </location>
</feature>
<evidence type="ECO:0000256" key="4">
    <source>
        <dbReference type="ARBA" id="ARBA00023136"/>
    </source>
</evidence>
<reference evidence="7 8" key="1">
    <citation type="submission" date="2023-05" db="EMBL/GenBank/DDBJ databases">
        <title>[ruminococcus] sp. nov., isolated from a pig farm feces dump.</title>
        <authorList>
            <person name="Chang Y.-H."/>
        </authorList>
    </citation>
    <scope>NUCLEOTIDE SEQUENCE [LARGE SCALE GENOMIC DNA]</scope>
    <source>
        <strain evidence="7 8">YH-rum2234</strain>
    </source>
</reference>